<dbReference type="SUPFAM" id="SSF47384">
    <property type="entry name" value="Homodimeric domain of signal transducing histidine kinase"/>
    <property type="match status" value="1"/>
</dbReference>
<evidence type="ECO:0000313" key="14">
    <source>
        <dbReference type="EMBL" id="RDY29655.1"/>
    </source>
</evidence>
<evidence type="ECO:0000256" key="6">
    <source>
        <dbReference type="ARBA" id="ARBA00022679"/>
    </source>
</evidence>
<comment type="caution">
    <text evidence="14">The sequence shown here is derived from an EMBL/GenBank/DDBJ whole genome shotgun (WGS) entry which is preliminary data.</text>
</comment>
<comment type="subcellular location">
    <subcellularLocation>
        <location evidence="2">Cell membrane</location>
        <topology evidence="2">Multi-pass membrane protein</topology>
    </subcellularLocation>
</comment>
<dbReference type="Pfam" id="PF00512">
    <property type="entry name" value="HisKA"/>
    <property type="match status" value="1"/>
</dbReference>
<keyword evidence="10" id="KW-0902">Two-component regulatory system</keyword>
<reference evidence="14 15" key="1">
    <citation type="journal article" date="2017" name="Genome Announc.">
        <title>Draft Genome Sequence of Romboutsia weinsteinii sp. nov. Strain CCRI-19649(T) Isolated from Surface Water.</title>
        <authorList>
            <person name="Maheux A.F."/>
            <person name="Boudreau D.K."/>
            <person name="Berube E."/>
            <person name="Boissinot M."/>
            <person name="Cantin P."/>
            <person name="Raymond F."/>
            <person name="Corbeil J."/>
            <person name="Omar R.F."/>
            <person name="Bergeron M.G."/>
        </authorList>
    </citation>
    <scope>NUCLEOTIDE SEQUENCE [LARGE SCALE GENOMIC DNA]</scope>
    <source>
        <strain evidence="14 15">CCRI-19649</strain>
    </source>
</reference>
<feature type="transmembrane region" description="Helical" evidence="12">
    <location>
        <begin position="126"/>
        <end position="144"/>
    </location>
</feature>
<keyword evidence="7 12" id="KW-0812">Transmembrane</keyword>
<evidence type="ECO:0000256" key="10">
    <source>
        <dbReference type="ARBA" id="ARBA00023012"/>
    </source>
</evidence>
<evidence type="ECO:0000256" key="1">
    <source>
        <dbReference type="ARBA" id="ARBA00000085"/>
    </source>
</evidence>
<dbReference type="GO" id="GO:0004721">
    <property type="term" value="F:phosphoprotein phosphatase activity"/>
    <property type="evidence" value="ECO:0007669"/>
    <property type="project" value="TreeGrafter"/>
</dbReference>
<evidence type="ECO:0000256" key="2">
    <source>
        <dbReference type="ARBA" id="ARBA00004651"/>
    </source>
</evidence>
<dbReference type="InterPro" id="IPR005467">
    <property type="entry name" value="His_kinase_dom"/>
</dbReference>
<dbReference type="SUPFAM" id="SSF55874">
    <property type="entry name" value="ATPase domain of HSP90 chaperone/DNA topoisomerase II/histidine kinase"/>
    <property type="match status" value="1"/>
</dbReference>
<evidence type="ECO:0000256" key="5">
    <source>
        <dbReference type="ARBA" id="ARBA00022553"/>
    </source>
</evidence>
<dbReference type="PRINTS" id="PR00344">
    <property type="entry name" value="BCTRLSENSOR"/>
</dbReference>
<dbReference type="PANTHER" id="PTHR45453">
    <property type="entry name" value="PHOSPHATE REGULON SENSOR PROTEIN PHOR"/>
    <property type="match status" value="1"/>
</dbReference>
<keyword evidence="6" id="KW-0808">Transferase</keyword>
<keyword evidence="15" id="KW-1185">Reference proteome</keyword>
<feature type="domain" description="Histidine kinase" evidence="13">
    <location>
        <begin position="217"/>
        <end position="432"/>
    </location>
</feature>
<dbReference type="InterPro" id="IPR003661">
    <property type="entry name" value="HisK_dim/P_dom"/>
</dbReference>
<dbReference type="Gene3D" id="1.10.287.130">
    <property type="match status" value="1"/>
</dbReference>
<evidence type="ECO:0000256" key="11">
    <source>
        <dbReference type="ARBA" id="ARBA00023136"/>
    </source>
</evidence>
<dbReference type="EC" id="2.7.13.3" evidence="3"/>
<dbReference type="GO" id="GO:0005886">
    <property type="term" value="C:plasma membrane"/>
    <property type="evidence" value="ECO:0007669"/>
    <property type="project" value="UniProtKB-SubCell"/>
</dbReference>
<dbReference type="PROSITE" id="PS50109">
    <property type="entry name" value="HIS_KIN"/>
    <property type="match status" value="1"/>
</dbReference>
<dbReference type="Gene3D" id="3.30.565.10">
    <property type="entry name" value="Histidine kinase-like ATPase, C-terminal domain"/>
    <property type="match status" value="1"/>
</dbReference>
<keyword evidence="8 14" id="KW-0418">Kinase</keyword>
<keyword evidence="9 12" id="KW-1133">Transmembrane helix</keyword>
<dbReference type="InterPro" id="IPR050351">
    <property type="entry name" value="BphY/WalK/GraS-like"/>
</dbReference>
<accession>A0A371JA80</accession>
<dbReference type="FunFam" id="3.30.565.10:FF:000006">
    <property type="entry name" value="Sensor histidine kinase WalK"/>
    <property type="match status" value="1"/>
</dbReference>
<dbReference type="CDD" id="cd00075">
    <property type="entry name" value="HATPase"/>
    <property type="match status" value="1"/>
</dbReference>
<comment type="catalytic activity">
    <reaction evidence="1">
        <text>ATP + protein L-histidine = ADP + protein N-phospho-L-histidine.</text>
        <dbReference type="EC" id="2.7.13.3"/>
    </reaction>
</comment>
<dbReference type="CDD" id="cd00082">
    <property type="entry name" value="HisKA"/>
    <property type="match status" value="1"/>
</dbReference>
<name>A0A371JA80_9FIRM</name>
<dbReference type="InterPro" id="IPR004358">
    <property type="entry name" value="Sig_transdc_His_kin-like_C"/>
</dbReference>
<evidence type="ECO:0000259" key="13">
    <source>
        <dbReference type="PROSITE" id="PS50109"/>
    </source>
</evidence>
<feature type="transmembrane region" description="Helical" evidence="12">
    <location>
        <begin position="26"/>
        <end position="44"/>
    </location>
</feature>
<evidence type="ECO:0000313" key="15">
    <source>
        <dbReference type="Proteomes" id="UP000215694"/>
    </source>
</evidence>
<organism evidence="14 15">
    <name type="scientific">Romboutsia weinsteinii</name>
    <dbReference type="NCBI Taxonomy" id="2020949"/>
    <lineage>
        <taxon>Bacteria</taxon>
        <taxon>Bacillati</taxon>
        <taxon>Bacillota</taxon>
        <taxon>Clostridia</taxon>
        <taxon>Peptostreptococcales</taxon>
        <taxon>Peptostreptococcaceae</taxon>
        <taxon>Romboutsia</taxon>
    </lineage>
</organism>
<protein>
    <recommendedName>
        <fullName evidence="3">histidine kinase</fullName>
        <ecNumber evidence="3">2.7.13.3</ecNumber>
    </recommendedName>
</protein>
<evidence type="ECO:0000256" key="9">
    <source>
        <dbReference type="ARBA" id="ARBA00022989"/>
    </source>
</evidence>
<dbReference type="GO" id="GO:0016036">
    <property type="term" value="P:cellular response to phosphate starvation"/>
    <property type="evidence" value="ECO:0007669"/>
    <property type="project" value="TreeGrafter"/>
</dbReference>
<dbReference type="Proteomes" id="UP000215694">
    <property type="component" value="Unassembled WGS sequence"/>
</dbReference>
<dbReference type="InterPro" id="IPR036890">
    <property type="entry name" value="HATPase_C_sf"/>
</dbReference>
<dbReference type="InterPro" id="IPR036097">
    <property type="entry name" value="HisK_dim/P_sf"/>
</dbReference>
<evidence type="ECO:0000256" key="3">
    <source>
        <dbReference type="ARBA" id="ARBA00012438"/>
    </source>
</evidence>
<dbReference type="EMBL" id="NOJY02000001">
    <property type="protein sequence ID" value="RDY29655.1"/>
    <property type="molecule type" value="Genomic_DNA"/>
</dbReference>
<proteinExistence type="predicted"/>
<dbReference type="SMART" id="SM00387">
    <property type="entry name" value="HATPase_c"/>
    <property type="match status" value="1"/>
</dbReference>
<sequence>MDSEVSEKMLIKILRNIKNDSVIKKIVAMSCALMILTSLLFVFFEYGRVKKMYVNQVEIMQTIVGNLAEKYPQDESDIVKSIYTLDVANKEKGEKILNKYGYSIKNSMENDESFIETLKQSINSGLIVLITLIVSISIIIYNFIKYIIRQVSILELKIEEMVKEDYLKESELGKEYNFEEGIFSRIDNSINELKKSLKIKFVKSEKEKESIKSLVTDISHQLKTPLASLRLYNTLLIEEDLDKEEKMEFLITNKHSIDKLHSLIDALVNLSRLEVSMISIKREDNNIKDTILRAIEGIKHKARDKKIKITVDNIKDKNISYDKKWTEESIFNILDNAVKYTEECGEIKINTEEAISYYKINIEDNGIGIDKKDYNNIFKRFYRASNSYVENTEGSGVGLYLSRRILEEQGGNIVVSSQPKKGTKFCLLLTTL</sequence>
<evidence type="ECO:0000256" key="8">
    <source>
        <dbReference type="ARBA" id="ARBA00022777"/>
    </source>
</evidence>
<dbReference type="PANTHER" id="PTHR45453:SF2">
    <property type="entry name" value="HISTIDINE KINASE"/>
    <property type="match status" value="1"/>
</dbReference>
<keyword evidence="5" id="KW-0597">Phosphoprotein</keyword>
<gene>
    <name evidence="14" type="ORF">CHL78_000340</name>
</gene>
<dbReference type="GO" id="GO:0000155">
    <property type="term" value="F:phosphorelay sensor kinase activity"/>
    <property type="evidence" value="ECO:0007669"/>
    <property type="project" value="InterPro"/>
</dbReference>
<dbReference type="SMART" id="SM00388">
    <property type="entry name" value="HisKA"/>
    <property type="match status" value="1"/>
</dbReference>
<evidence type="ECO:0000256" key="4">
    <source>
        <dbReference type="ARBA" id="ARBA00022475"/>
    </source>
</evidence>
<keyword evidence="11 12" id="KW-0472">Membrane</keyword>
<dbReference type="InterPro" id="IPR003594">
    <property type="entry name" value="HATPase_dom"/>
</dbReference>
<dbReference type="AlphaFoldDB" id="A0A371JA80"/>
<dbReference type="Pfam" id="PF02518">
    <property type="entry name" value="HATPase_c"/>
    <property type="match status" value="1"/>
</dbReference>
<dbReference type="OrthoDB" id="9773956at2"/>
<keyword evidence="4" id="KW-1003">Cell membrane</keyword>
<evidence type="ECO:0000256" key="7">
    <source>
        <dbReference type="ARBA" id="ARBA00022692"/>
    </source>
</evidence>
<evidence type="ECO:0000256" key="12">
    <source>
        <dbReference type="SAM" id="Phobius"/>
    </source>
</evidence>